<feature type="region of interest" description="Disordered" evidence="5">
    <location>
        <begin position="1734"/>
        <end position="1768"/>
    </location>
</feature>
<feature type="region of interest" description="Disordered" evidence="5">
    <location>
        <begin position="1"/>
        <end position="50"/>
    </location>
</feature>
<feature type="compositionally biased region" description="Polar residues" evidence="5">
    <location>
        <begin position="880"/>
        <end position="904"/>
    </location>
</feature>
<keyword evidence="8" id="KW-1185">Reference proteome</keyword>
<evidence type="ECO:0000256" key="5">
    <source>
        <dbReference type="SAM" id="MobiDB-lite"/>
    </source>
</evidence>
<dbReference type="RefSeq" id="XP_022582485.1">
    <property type="nucleotide sequence ID" value="XM_022725732.1"/>
</dbReference>
<dbReference type="Pfam" id="PF00610">
    <property type="entry name" value="DEP"/>
    <property type="match status" value="1"/>
</dbReference>
<evidence type="ECO:0000256" key="2">
    <source>
        <dbReference type="ARBA" id="ARBA00005643"/>
    </source>
</evidence>
<accession>A0A1L9SLA3</accession>
<gene>
    <name evidence="7" type="ORF">ASPZODRAFT_151387</name>
</gene>
<proteinExistence type="inferred from homology"/>
<dbReference type="GO" id="GO:1904262">
    <property type="term" value="P:negative regulation of TORC1 signaling"/>
    <property type="evidence" value="ECO:0007669"/>
    <property type="project" value="TreeGrafter"/>
</dbReference>
<feature type="compositionally biased region" description="Low complexity" evidence="5">
    <location>
        <begin position="797"/>
        <end position="817"/>
    </location>
</feature>
<dbReference type="GeneID" id="34612197"/>
<dbReference type="InterPro" id="IPR048255">
    <property type="entry name" value="IML1_N"/>
</dbReference>
<name>A0A1L9SLA3_9EURO</name>
<feature type="region of interest" description="Disordered" evidence="5">
    <location>
        <begin position="511"/>
        <end position="531"/>
    </location>
</feature>
<evidence type="ECO:0000256" key="4">
    <source>
        <dbReference type="ARBA" id="ARBA00021881"/>
    </source>
</evidence>
<sequence>MAPRGPMKRSHLRQVSAASLDSLSTARSLGTSHRETSEMPEPIADGGPPRPFRISLAGFNRRPCTLWVHDESFARDEVLFNPAAFTDTDVRVGDVVEILPNRGPGETATGAAAAHLSPSAIMKPDHGVRSARESHVERSSTRTGPAAAAAAASSKFTTPLQNRCLFVVKPLPPEILARHPKLEISVTSSIANIFGFKNRTPVLLSIVERAQCAASHVELSFRDQFLVRSDMWRLVMSDLVNKVVYKGQKILFMGTIRATVKAIFIRGKKVLSGYFSPHTIPVFRSESAKYVLFIQMSREMWDFDSEGTGDILFSRVINGFLPELFKRWVNIDAKHLVTIVLFTRVEYDASAGAGLSTLSVGSIKSISTPNHVPTRDFYRVVVNDMASGHWTTILDELKRDFRTFLRDVSLHKVDDSDAQTSSASIAGRPSTALRGNILEAIHLASAHLAFDHLDRDMIHTGTSIIVITPGSGVFEVSYDSLASTTEALTNRGIAIDLVCLSPMPLHSVPLFKYREPGPPQPPKPSFSGIHSAELSPDLRHASPSFLSRSSHLSPGSYDPLAHPLPREMHSTKPKDWSYGIPHWLDISFWNPETYREARRLQKKDPNAPIPFTITKQSKLFKPRVRMYEIQMMGVMESEQSNISIPYLSEGQGPSRTPGSALMLNATSFSSAKSPYRHSSSSFRAQLSDSLRPEPFLQNMASSKEMFLPGSKKSQKSMLTWMDQYDEAVFHPFPKRRATKKSSKSKRPSEPEVVVSAVHERVSARAISKLREHEDHLNERAQAAARGRVDLELSFPKSPVSTTVTTTTPTTTTTTTATPTPPSPKKPALKTTPAPRGSRISRTISFALRGLSATPPRAQASTEVNVEHAQVLPTKLKSPARTLSDNRSVESLSPSDTASTSTVIEVSSPRPGTPQKLAKDTAITPSRPISIKVPVKKPSQDDSEQSHNSVIRESFSTPPGIDVPFRADHLTDHRPRQQSLKFDVPVNAGFRERSLASKSLSPWVRSIDPCSTHKKVFRDASWFGRWQHAYPRPPHVALVKWKSLKSPAVLPITTEEFPTATELTCDYLQTPYRVFPNEDSEGIEAPKTRDALLREMISLRLSHGFQLVVGGNLADVTGQYTLETVNVFDDRGLDRDGTTVFLSKGNAIHRLVCVDGGEIEVTRYTHRASTSLIGERKNNFTLYSPAIRTILSPKYEVKDIRMESTVEEYNWNYADNYTAGHRDYLMNPSQQLQFWRARYVLIPLPLHANTRRHLQSFNQSLGEDNEEEIHLLGISQLTHMWQRYKYVAPEEKRFETGSNKKRGLNPLDIIYQTRNPSEIVAAELDRILLTDPRLDNPPAQLLPESELLDRSNISLSSLAQIMQGEKGVRLMDRRWHWRLHYNCFIGNELTTWLVQNFRDIDTREEAVEFGNELFRHGLFEHVEKRHNFRDGNYFYQIASEYRHFRPESRTGWFPPKRSDKSVPSTPAGERPRDSPAAAAPSSSSHARSDSTEQPHVTPGFGTPSKTKNKVAITLSKTMKYDVDPRKRSNRPEVVDLHYDRLHNPENCFHIELGWMNTTPKLIEDTVLSWGSTAERFGLKLVQVPISEVCAIERAPRFRQPFRIQLKIPPPKAPVPTVMNVTSSSSSSSVSLHSLQPGSPDNLYFQKALLRKFEFVLDFEADSAYPPDVEVSYSWGKPEYRYPQYIHRSGTLLVQITDDGDFLLLANRLLSTRGSTTASRDAAKIDRTEVHRPRAATYDPLAGGPSPRLSPALRPVPERGDAASPFSAHVSSGGDAPSLYRAPEYILHQLLDFCSDAARLEQFYSESHVRPASTRVGPATASLMEASIPSLELPASLVGHHISPPPALSSRLISQDGTPWDARARTRTDSVSHKDSPRSGSLRPLL</sequence>
<organism evidence="7 8">
    <name type="scientific">Penicilliopsis zonata CBS 506.65</name>
    <dbReference type="NCBI Taxonomy" id="1073090"/>
    <lineage>
        <taxon>Eukaryota</taxon>
        <taxon>Fungi</taxon>
        <taxon>Dikarya</taxon>
        <taxon>Ascomycota</taxon>
        <taxon>Pezizomycotina</taxon>
        <taxon>Eurotiomycetes</taxon>
        <taxon>Eurotiomycetidae</taxon>
        <taxon>Eurotiales</taxon>
        <taxon>Aspergillaceae</taxon>
        <taxon>Penicilliopsis</taxon>
    </lineage>
</organism>
<dbReference type="Pfam" id="PF19418">
    <property type="entry name" value="DEPDC5_CTD"/>
    <property type="match status" value="1"/>
</dbReference>
<feature type="region of interest" description="Disordered" evidence="5">
    <location>
        <begin position="1843"/>
        <end position="1884"/>
    </location>
</feature>
<dbReference type="InterPro" id="IPR045838">
    <property type="entry name" value="DEPDC5_CTD"/>
</dbReference>
<evidence type="ECO:0000256" key="3">
    <source>
        <dbReference type="ARBA" id="ARBA00018529"/>
    </source>
</evidence>
<comment type="similarity">
    <text evidence="2">Belongs to the IML1 family.</text>
</comment>
<dbReference type="GO" id="GO:0005774">
    <property type="term" value="C:vacuolar membrane"/>
    <property type="evidence" value="ECO:0007669"/>
    <property type="project" value="UniProtKB-SubCell"/>
</dbReference>
<evidence type="ECO:0000259" key="6">
    <source>
        <dbReference type="PROSITE" id="PS50186"/>
    </source>
</evidence>
<dbReference type="Pfam" id="PF12257">
    <property type="entry name" value="IML1"/>
    <property type="match status" value="1"/>
</dbReference>
<dbReference type="InterPro" id="IPR000591">
    <property type="entry name" value="DEP_dom"/>
</dbReference>
<feature type="domain" description="DEP" evidence="6">
    <location>
        <begin position="1363"/>
        <end position="1438"/>
    </location>
</feature>
<dbReference type="STRING" id="1073090.A0A1L9SLA3"/>
<feature type="region of interest" description="Disordered" evidence="5">
    <location>
        <begin position="735"/>
        <end position="754"/>
    </location>
</feature>
<dbReference type="PANTHER" id="PTHR13179">
    <property type="entry name" value="DEP DOMAIN CONTAINING PROTEIN 5"/>
    <property type="match status" value="1"/>
</dbReference>
<dbReference type="Proteomes" id="UP000184188">
    <property type="component" value="Unassembled WGS sequence"/>
</dbReference>
<feature type="compositionally biased region" description="Basic and acidic residues" evidence="5">
    <location>
        <begin position="1860"/>
        <end position="1875"/>
    </location>
</feature>
<feature type="compositionally biased region" description="Basic residues" evidence="5">
    <location>
        <begin position="1"/>
        <end position="12"/>
    </location>
</feature>
<dbReference type="GO" id="GO:0035556">
    <property type="term" value="P:intracellular signal transduction"/>
    <property type="evidence" value="ECO:0007669"/>
    <property type="project" value="InterPro"/>
</dbReference>
<dbReference type="InterPro" id="IPR036390">
    <property type="entry name" value="WH_DNA-bd_sf"/>
</dbReference>
<comment type="subcellular location">
    <subcellularLocation>
        <location evidence="1">Vacuole membrane</location>
        <topology evidence="1">Peripheral membrane protein</topology>
    </subcellularLocation>
</comment>
<evidence type="ECO:0000313" key="7">
    <source>
        <dbReference type="EMBL" id="OJJ47975.1"/>
    </source>
</evidence>
<dbReference type="GO" id="GO:0005096">
    <property type="term" value="F:GTPase activator activity"/>
    <property type="evidence" value="ECO:0007669"/>
    <property type="project" value="InterPro"/>
</dbReference>
<feature type="region of interest" description="Disordered" evidence="5">
    <location>
        <begin position="797"/>
        <end position="839"/>
    </location>
</feature>
<dbReference type="GO" id="GO:0010508">
    <property type="term" value="P:positive regulation of autophagy"/>
    <property type="evidence" value="ECO:0007669"/>
    <property type="project" value="TreeGrafter"/>
</dbReference>
<feature type="compositionally biased region" description="Basic residues" evidence="5">
    <location>
        <begin position="735"/>
        <end position="745"/>
    </location>
</feature>
<dbReference type="PANTHER" id="PTHR13179:SF8">
    <property type="entry name" value="GATOR COMPLEX PROTEIN DEPDC5"/>
    <property type="match status" value="1"/>
</dbReference>
<feature type="compositionally biased region" description="Low complexity" evidence="5">
    <location>
        <begin position="1473"/>
        <end position="1484"/>
    </location>
</feature>
<dbReference type="InterPro" id="IPR036388">
    <property type="entry name" value="WH-like_DNA-bd_sf"/>
</dbReference>
<dbReference type="Gene3D" id="1.10.10.10">
    <property type="entry name" value="Winged helix-like DNA-binding domain superfamily/Winged helix DNA-binding domain"/>
    <property type="match status" value="1"/>
</dbReference>
<feature type="region of interest" description="Disordered" evidence="5">
    <location>
        <begin position="871"/>
        <end position="961"/>
    </location>
</feature>
<evidence type="ECO:0000313" key="8">
    <source>
        <dbReference type="Proteomes" id="UP000184188"/>
    </source>
</evidence>
<dbReference type="EMBL" id="KV878340">
    <property type="protein sequence ID" value="OJJ47975.1"/>
    <property type="molecule type" value="Genomic_DNA"/>
</dbReference>
<evidence type="ECO:0000256" key="1">
    <source>
        <dbReference type="ARBA" id="ARBA00004148"/>
    </source>
</evidence>
<dbReference type="PROSITE" id="PS50186">
    <property type="entry name" value="DEP"/>
    <property type="match status" value="1"/>
</dbReference>
<dbReference type="CDD" id="cd04449">
    <property type="entry name" value="DEP_DEPDC5-like"/>
    <property type="match status" value="1"/>
</dbReference>
<dbReference type="SMART" id="SM00049">
    <property type="entry name" value="DEP"/>
    <property type="match status" value="1"/>
</dbReference>
<dbReference type="SUPFAM" id="SSF46785">
    <property type="entry name" value="Winged helix' DNA-binding domain"/>
    <property type="match status" value="1"/>
</dbReference>
<dbReference type="InterPro" id="IPR027244">
    <property type="entry name" value="IML1"/>
</dbReference>
<dbReference type="VEuPathDB" id="FungiDB:ASPZODRAFT_151387"/>
<dbReference type="OrthoDB" id="39497at2759"/>
<feature type="compositionally biased region" description="Polar residues" evidence="5">
    <location>
        <begin position="945"/>
        <end position="956"/>
    </location>
</feature>
<feature type="region of interest" description="Disordered" evidence="5">
    <location>
        <begin position="1448"/>
        <end position="1507"/>
    </location>
</feature>
<protein>
    <recommendedName>
        <fullName evidence="3">Vacuolar membrane-associated protein IML1</fullName>
    </recommendedName>
    <alternativeName>
        <fullName evidence="4">Vacuolar membrane-associated protein iml1</fullName>
    </alternativeName>
</protein>
<reference evidence="8" key="1">
    <citation type="journal article" date="2017" name="Genome Biol.">
        <title>Comparative genomics reveals high biological diversity and specific adaptations in the industrially and medically important fungal genus Aspergillus.</title>
        <authorList>
            <person name="de Vries R.P."/>
            <person name="Riley R."/>
            <person name="Wiebenga A."/>
            <person name="Aguilar-Osorio G."/>
            <person name="Amillis S."/>
            <person name="Uchima C.A."/>
            <person name="Anderluh G."/>
            <person name="Asadollahi M."/>
            <person name="Askin M."/>
            <person name="Barry K."/>
            <person name="Battaglia E."/>
            <person name="Bayram O."/>
            <person name="Benocci T."/>
            <person name="Braus-Stromeyer S.A."/>
            <person name="Caldana C."/>
            <person name="Canovas D."/>
            <person name="Cerqueira G.C."/>
            <person name="Chen F."/>
            <person name="Chen W."/>
            <person name="Choi C."/>
            <person name="Clum A."/>
            <person name="Dos Santos R.A."/>
            <person name="Damasio A.R."/>
            <person name="Diallinas G."/>
            <person name="Emri T."/>
            <person name="Fekete E."/>
            <person name="Flipphi M."/>
            <person name="Freyberg S."/>
            <person name="Gallo A."/>
            <person name="Gournas C."/>
            <person name="Habgood R."/>
            <person name="Hainaut M."/>
            <person name="Harispe M.L."/>
            <person name="Henrissat B."/>
            <person name="Hilden K.S."/>
            <person name="Hope R."/>
            <person name="Hossain A."/>
            <person name="Karabika E."/>
            <person name="Karaffa L."/>
            <person name="Karanyi Z."/>
            <person name="Krasevec N."/>
            <person name="Kuo A."/>
            <person name="Kusch H."/>
            <person name="LaButti K."/>
            <person name="Lagendijk E.L."/>
            <person name="Lapidus A."/>
            <person name="Levasseur A."/>
            <person name="Lindquist E."/>
            <person name="Lipzen A."/>
            <person name="Logrieco A.F."/>
            <person name="MacCabe A."/>
            <person name="Maekelae M.R."/>
            <person name="Malavazi I."/>
            <person name="Melin P."/>
            <person name="Meyer V."/>
            <person name="Mielnichuk N."/>
            <person name="Miskei M."/>
            <person name="Molnar A.P."/>
            <person name="Mule G."/>
            <person name="Ngan C.Y."/>
            <person name="Orejas M."/>
            <person name="Orosz E."/>
            <person name="Ouedraogo J.P."/>
            <person name="Overkamp K.M."/>
            <person name="Park H.-S."/>
            <person name="Perrone G."/>
            <person name="Piumi F."/>
            <person name="Punt P.J."/>
            <person name="Ram A.F."/>
            <person name="Ramon A."/>
            <person name="Rauscher S."/>
            <person name="Record E."/>
            <person name="Riano-Pachon D.M."/>
            <person name="Robert V."/>
            <person name="Roehrig J."/>
            <person name="Ruller R."/>
            <person name="Salamov A."/>
            <person name="Salih N.S."/>
            <person name="Samson R.A."/>
            <person name="Sandor E."/>
            <person name="Sanguinetti M."/>
            <person name="Schuetze T."/>
            <person name="Sepcic K."/>
            <person name="Shelest E."/>
            <person name="Sherlock G."/>
            <person name="Sophianopoulou V."/>
            <person name="Squina F.M."/>
            <person name="Sun H."/>
            <person name="Susca A."/>
            <person name="Todd R.B."/>
            <person name="Tsang A."/>
            <person name="Unkles S.E."/>
            <person name="van de Wiele N."/>
            <person name="van Rossen-Uffink D."/>
            <person name="Oliveira J.V."/>
            <person name="Vesth T.C."/>
            <person name="Visser J."/>
            <person name="Yu J.-H."/>
            <person name="Zhou M."/>
            <person name="Andersen M.R."/>
            <person name="Archer D.B."/>
            <person name="Baker S.E."/>
            <person name="Benoit I."/>
            <person name="Brakhage A.A."/>
            <person name="Braus G.H."/>
            <person name="Fischer R."/>
            <person name="Frisvad J.C."/>
            <person name="Goldman G.H."/>
            <person name="Houbraken J."/>
            <person name="Oakley B."/>
            <person name="Pocsi I."/>
            <person name="Scazzocchio C."/>
            <person name="Seiboth B."/>
            <person name="vanKuyk P.A."/>
            <person name="Wortman J."/>
            <person name="Dyer P.S."/>
            <person name="Grigoriev I.V."/>
        </authorList>
    </citation>
    <scope>NUCLEOTIDE SEQUENCE [LARGE SCALE GENOMIC DNA]</scope>
    <source>
        <strain evidence="8">CBS 506.65</strain>
    </source>
</reference>
<feature type="compositionally biased region" description="Polar residues" evidence="5">
    <location>
        <begin position="16"/>
        <end position="31"/>
    </location>
</feature>
<dbReference type="GO" id="GO:1990130">
    <property type="term" value="C:GATOR1 complex"/>
    <property type="evidence" value="ECO:0007669"/>
    <property type="project" value="TreeGrafter"/>
</dbReference>